<accession>A0A3S1BAP6</accession>
<feature type="binding site" description="in other chain" evidence="9">
    <location>
        <position position="92"/>
    </location>
    <ligand>
        <name>ATP</name>
        <dbReference type="ChEBI" id="CHEBI:30616"/>
        <note>ligand shared between dimeric partners</note>
    </ligand>
</feature>
<dbReference type="SUPFAM" id="SSF56042">
    <property type="entry name" value="PurM C-terminal domain-like"/>
    <property type="match status" value="1"/>
</dbReference>
<dbReference type="NCBIfam" id="NF002098">
    <property type="entry name" value="PRK00943.1"/>
    <property type="match status" value="1"/>
</dbReference>
<sequence length="350" mass="36503">MSQAGNIKLTSLSSKGGCGCKIGPADLAQVLRTLPPAVPNPNLLVGTDTSDDAGVYQLTEDLALVQTLDFFTPIVDDPYSFGQIAAANALSDIYAMGGKPLTVLNIVAFPISVLDKSILADILRGAGDKVKEAGATLVGGHSIDDKEPKFGLSVTGTVHPDKVRTNAGARAGDKLILTKPIGVGVLTTSIKKDQLSEDETARLVSVMSTLNKTAAEIMEPYQVHACTDVTGFGLLGHASEMAKGSNLGLLIHKEAVPVLPRVRELAENGFVPGGTKNNFAHLEGSILYPEHMDQIDRYILCDAVTSGGLLISVAAEESDALLGELISAGVEASLIGEVTEDHPGQIKVTA</sequence>
<dbReference type="HAMAP" id="MF_00625">
    <property type="entry name" value="SelD"/>
    <property type="match status" value="1"/>
</dbReference>
<evidence type="ECO:0000259" key="11">
    <source>
        <dbReference type="Pfam" id="PF02769"/>
    </source>
</evidence>
<evidence type="ECO:0000256" key="1">
    <source>
        <dbReference type="ARBA" id="ARBA00008026"/>
    </source>
</evidence>
<feature type="binding site" evidence="9">
    <location>
        <position position="52"/>
    </location>
    <ligand>
        <name>Mg(2+)</name>
        <dbReference type="ChEBI" id="CHEBI:18420"/>
    </ligand>
</feature>
<evidence type="ECO:0000259" key="10">
    <source>
        <dbReference type="Pfam" id="PF00586"/>
    </source>
</evidence>
<dbReference type="GO" id="GO:0005737">
    <property type="term" value="C:cytoplasm"/>
    <property type="evidence" value="ECO:0007669"/>
    <property type="project" value="TreeGrafter"/>
</dbReference>
<protein>
    <recommendedName>
        <fullName evidence="9">Selenide, water dikinase</fullName>
        <ecNumber evidence="9">2.7.9.3</ecNumber>
    </recommendedName>
    <alternativeName>
        <fullName evidence="9">Selenium donor protein</fullName>
    </alternativeName>
    <alternativeName>
        <fullName evidence="9">Selenophosphate synthase</fullName>
    </alternativeName>
</protein>
<dbReference type="FunFam" id="3.90.650.10:FF:000004">
    <property type="entry name" value="Selenide, water dikinase"/>
    <property type="match status" value="1"/>
</dbReference>
<dbReference type="CDD" id="cd02195">
    <property type="entry name" value="SelD"/>
    <property type="match status" value="1"/>
</dbReference>
<dbReference type="InterPro" id="IPR036921">
    <property type="entry name" value="PurM-like_N_sf"/>
</dbReference>
<dbReference type="GO" id="GO:0000287">
    <property type="term" value="F:magnesium ion binding"/>
    <property type="evidence" value="ECO:0007669"/>
    <property type="project" value="UniProtKB-UniRule"/>
</dbReference>
<comment type="function">
    <text evidence="9">Synthesizes selenophosphate from selenide and ATP.</text>
</comment>
<dbReference type="PANTHER" id="PTHR10256">
    <property type="entry name" value="SELENIDE, WATER DIKINASE"/>
    <property type="match status" value="1"/>
</dbReference>
<dbReference type="Pfam" id="PF00586">
    <property type="entry name" value="AIRS"/>
    <property type="match status" value="1"/>
</dbReference>
<evidence type="ECO:0000256" key="4">
    <source>
        <dbReference type="ARBA" id="ARBA00022741"/>
    </source>
</evidence>
<dbReference type="PIRSF" id="PIRSF036407">
    <property type="entry name" value="Selenphspht_syn"/>
    <property type="match status" value="1"/>
</dbReference>
<dbReference type="RefSeq" id="WP_127197560.1">
    <property type="nucleotide sequence ID" value="NZ_RZNX01000001.1"/>
</dbReference>
<evidence type="ECO:0000256" key="7">
    <source>
        <dbReference type="ARBA" id="ARBA00022842"/>
    </source>
</evidence>
<dbReference type="FunFam" id="3.30.1330.10:FF:000003">
    <property type="entry name" value="Selenide, water dikinase"/>
    <property type="match status" value="1"/>
</dbReference>
<comment type="caution">
    <text evidence="12">The sequence shown here is derived from an EMBL/GenBank/DDBJ whole genome shotgun (WGS) entry which is preliminary data.</text>
</comment>
<dbReference type="OrthoDB" id="9772934at2"/>
<evidence type="ECO:0000256" key="3">
    <source>
        <dbReference type="ARBA" id="ARBA00022723"/>
    </source>
</evidence>
<comment type="cofactor">
    <cofactor evidence="9">
        <name>Mg(2+)</name>
        <dbReference type="ChEBI" id="CHEBI:18420"/>
    </cofactor>
    <text evidence="9">Binds 1 Mg(2+) ion per monomer.</text>
</comment>
<dbReference type="PANTHER" id="PTHR10256:SF0">
    <property type="entry name" value="INACTIVE SELENIDE, WATER DIKINASE-LIKE PROTEIN-RELATED"/>
    <property type="match status" value="1"/>
</dbReference>
<evidence type="ECO:0000256" key="6">
    <source>
        <dbReference type="ARBA" id="ARBA00022840"/>
    </source>
</evidence>
<comment type="similarity">
    <text evidence="1 9">Belongs to the selenophosphate synthase 1 family. Class I subfamily.</text>
</comment>
<dbReference type="GO" id="GO:0004756">
    <property type="term" value="F:selenide, water dikinase activity"/>
    <property type="evidence" value="ECO:0007669"/>
    <property type="project" value="UniProtKB-UniRule"/>
</dbReference>
<keyword evidence="2 9" id="KW-0808">Transferase</keyword>
<comment type="subunit">
    <text evidence="9">Homodimer.</text>
</comment>
<dbReference type="SUPFAM" id="SSF55326">
    <property type="entry name" value="PurM N-terminal domain-like"/>
    <property type="match status" value="1"/>
</dbReference>
<organism evidence="12 13">
    <name type="scientific">Paenibacillus zeisoli</name>
    <dbReference type="NCBI Taxonomy" id="2496267"/>
    <lineage>
        <taxon>Bacteria</taxon>
        <taxon>Bacillati</taxon>
        <taxon>Bacillota</taxon>
        <taxon>Bacilli</taxon>
        <taxon>Bacillales</taxon>
        <taxon>Paenibacillaceae</taxon>
        <taxon>Paenibacillus</taxon>
    </lineage>
</organism>
<evidence type="ECO:0000256" key="9">
    <source>
        <dbReference type="HAMAP-Rule" id="MF_00625"/>
    </source>
</evidence>
<dbReference type="NCBIfam" id="TIGR00476">
    <property type="entry name" value="selD"/>
    <property type="match status" value="1"/>
</dbReference>
<reference evidence="12 13" key="1">
    <citation type="submission" date="2018-12" db="EMBL/GenBank/DDBJ databases">
        <authorList>
            <person name="Sun L."/>
            <person name="Chen Z."/>
        </authorList>
    </citation>
    <scope>NUCLEOTIDE SEQUENCE [LARGE SCALE GENOMIC DNA]</scope>
    <source>
        <strain evidence="12 13">3-5-3</strain>
    </source>
</reference>
<evidence type="ECO:0000313" key="12">
    <source>
        <dbReference type="EMBL" id="RUT35863.1"/>
    </source>
</evidence>
<name>A0A3S1BAP6_9BACL</name>
<dbReference type="InterPro" id="IPR036676">
    <property type="entry name" value="PurM-like_C_sf"/>
</dbReference>
<dbReference type="InterPro" id="IPR016188">
    <property type="entry name" value="PurM-like_N"/>
</dbReference>
<keyword evidence="13" id="KW-1185">Reference proteome</keyword>
<dbReference type="EC" id="2.7.9.3" evidence="9"/>
<feature type="domain" description="PurM-like N-terminal" evidence="10">
    <location>
        <begin position="51"/>
        <end position="158"/>
    </location>
</feature>
<dbReference type="AlphaFoldDB" id="A0A3S1BAP6"/>
<keyword evidence="3 9" id="KW-0479">Metal-binding</keyword>
<keyword evidence="4 9" id="KW-0547">Nucleotide-binding</keyword>
<dbReference type="Pfam" id="PF02769">
    <property type="entry name" value="AIRS_C"/>
    <property type="match status" value="1"/>
</dbReference>
<keyword evidence="6 9" id="KW-0067">ATP-binding</keyword>
<feature type="binding site" evidence="9">
    <location>
        <position position="228"/>
    </location>
    <ligand>
        <name>Mg(2+)</name>
        <dbReference type="ChEBI" id="CHEBI:18420"/>
    </ligand>
</feature>
<feature type="binding site" evidence="9">
    <location>
        <position position="92"/>
    </location>
    <ligand>
        <name>Mg(2+)</name>
        <dbReference type="ChEBI" id="CHEBI:18420"/>
    </ligand>
</feature>
<dbReference type="InterPro" id="IPR023061">
    <property type="entry name" value="SelD_I"/>
</dbReference>
<keyword evidence="8 9" id="KW-0711">Selenium</keyword>
<feature type="binding site" description="in other chain" evidence="9">
    <location>
        <position position="69"/>
    </location>
    <ligand>
        <name>ATP</name>
        <dbReference type="ChEBI" id="CHEBI:30616"/>
        <note>ligand shared between dimeric partners</note>
    </ligand>
</feature>
<dbReference type="InterPro" id="IPR010918">
    <property type="entry name" value="PurM-like_C_dom"/>
</dbReference>
<dbReference type="GO" id="GO:0005524">
    <property type="term" value="F:ATP binding"/>
    <property type="evidence" value="ECO:0007669"/>
    <property type="project" value="UniProtKB-UniRule"/>
</dbReference>
<evidence type="ECO:0000256" key="8">
    <source>
        <dbReference type="ARBA" id="ARBA00023266"/>
    </source>
</evidence>
<feature type="site" description="Important for catalytic activity" evidence="9">
    <location>
        <position position="21"/>
    </location>
</feature>
<feature type="binding site" description="in other chain" evidence="9">
    <location>
        <position position="21"/>
    </location>
    <ligand>
        <name>ATP</name>
        <dbReference type="ChEBI" id="CHEBI:30616"/>
        <note>ligand shared between dimeric partners</note>
    </ligand>
</feature>
<dbReference type="EMBL" id="RZNX01000001">
    <property type="protein sequence ID" value="RUT35863.1"/>
    <property type="molecule type" value="Genomic_DNA"/>
</dbReference>
<feature type="active site" evidence="9">
    <location>
        <position position="18"/>
    </location>
</feature>
<evidence type="ECO:0000256" key="5">
    <source>
        <dbReference type="ARBA" id="ARBA00022777"/>
    </source>
</evidence>
<dbReference type="GO" id="GO:0016260">
    <property type="term" value="P:selenocysteine biosynthetic process"/>
    <property type="evidence" value="ECO:0007669"/>
    <property type="project" value="InterPro"/>
</dbReference>
<proteinExistence type="inferred from homology"/>
<dbReference type="Gene3D" id="3.90.650.10">
    <property type="entry name" value="PurM-like C-terminal domain"/>
    <property type="match status" value="1"/>
</dbReference>
<keyword evidence="5 9" id="KW-0418">Kinase</keyword>
<dbReference type="Gene3D" id="3.30.1330.10">
    <property type="entry name" value="PurM-like, N-terminal domain"/>
    <property type="match status" value="1"/>
</dbReference>
<feature type="domain" description="PurM-like C-terminal" evidence="11">
    <location>
        <begin position="170"/>
        <end position="346"/>
    </location>
</feature>
<evidence type="ECO:0000313" key="13">
    <source>
        <dbReference type="Proteomes" id="UP000272464"/>
    </source>
</evidence>
<dbReference type="InterPro" id="IPR004536">
    <property type="entry name" value="SPS/SelD"/>
</dbReference>
<dbReference type="Proteomes" id="UP000272464">
    <property type="component" value="Unassembled WGS sequence"/>
</dbReference>
<evidence type="ECO:0000256" key="2">
    <source>
        <dbReference type="ARBA" id="ARBA00022679"/>
    </source>
</evidence>
<feature type="binding site" evidence="9">
    <location>
        <begin position="140"/>
        <end position="142"/>
    </location>
    <ligand>
        <name>ATP</name>
        <dbReference type="ChEBI" id="CHEBI:30616"/>
        <note>ligand shared between dimeric partners</note>
    </ligand>
</feature>
<comment type="catalytic activity">
    <reaction evidence="9">
        <text>hydrogenselenide + ATP + H2O = selenophosphate + AMP + phosphate + 2 H(+)</text>
        <dbReference type="Rhea" id="RHEA:18737"/>
        <dbReference type="ChEBI" id="CHEBI:15377"/>
        <dbReference type="ChEBI" id="CHEBI:15378"/>
        <dbReference type="ChEBI" id="CHEBI:16144"/>
        <dbReference type="ChEBI" id="CHEBI:29317"/>
        <dbReference type="ChEBI" id="CHEBI:30616"/>
        <dbReference type="ChEBI" id="CHEBI:43474"/>
        <dbReference type="ChEBI" id="CHEBI:456215"/>
        <dbReference type="EC" id="2.7.9.3"/>
    </reaction>
</comment>
<gene>
    <name evidence="9 12" type="primary">selD</name>
    <name evidence="12" type="ORF">EJP77_02315</name>
</gene>
<feature type="binding site" description="in other chain" evidence="9">
    <location>
        <begin position="49"/>
        <end position="51"/>
    </location>
    <ligand>
        <name>ATP</name>
        <dbReference type="ChEBI" id="CHEBI:30616"/>
        <note>ligand shared between dimeric partners</note>
    </ligand>
</feature>
<keyword evidence="7 9" id="KW-0460">Magnesium</keyword>